<sequence>MAMAMMRERRREATNGTTRAAEATIDTNGSSREDDAAGAAEDDDEEEVDEEEDARERAATDISKRIDRAKHRAYLENSQLTEQDRRQVRCKERELMQDMKENATDLAKLSSNRFKEATRTLDQVYENVCYPREANLDASNLDELNSAVAKQSQALGASDMTKYDVADLIRASRDKCARDGSAFDWHELGTAAGACFRAAPETSFLFGLMNTQVVQKERKRARRQREEDDCQASQPSAYTSKKDRKDAQARRLEVLQNTMERTQKKHLFDVVNNPRSFRQTIENLFDVSFLVRNGAVEIGVDKNGLPYLENHEGRTEENLPAQTQSIISLTPNDWEAISRVWGTEEPLSNFRFTSHVYSPPCDTRYVHGFGVRISANHTTVLPANLAVTRELSDTDRKLKNADMSTHEDGESVMGVLLIILLVVLGTMYMYSQQTPGQAAAGGGQQPAAARASAAGSASTRTPTTTVATANLSERQLQLHQSLPMRNGTRTITVCVDTLVRGSEQLEWRDEQAPTVLADLVQIADVYLLAMAANEKDEAYRQRVRAFITSAPKVAFNGATKTGIKAHKVLFCTSSVGKIAFVRQLEPQVHVEVDASTVRELEKHVPRIVHVTHQQDAPSSACAGSNAHVVDSLSSYVQFLGAH</sequence>
<reference evidence="10" key="2">
    <citation type="journal article" date="2023" name="Microbiol Resour">
        <title>Decontamination and Annotation of the Draft Genome Sequence of the Oomycete Lagenidium giganteum ARSEF 373.</title>
        <authorList>
            <person name="Morgan W.R."/>
            <person name="Tartar A."/>
        </authorList>
    </citation>
    <scope>NUCLEOTIDE SEQUENCE</scope>
    <source>
        <strain evidence="10">ARSEF 373</strain>
    </source>
</reference>
<gene>
    <name evidence="10" type="ORF">N0F65_008737</name>
</gene>
<evidence type="ECO:0000259" key="9">
    <source>
        <dbReference type="Pfam" id="PF08743"/>
    </source>
</evidence>
<name>A0AAV2Z0I9_9STRA</name>
<dbReference type="PANTHER" id="PTHR16140:SF0">
    <property type="entry name" value="NON-STRUCTURAL MAINTENANCE OF CHROMOSOMES ELEMENT 4"/>
    <property type="match status" value="1"/>
</dbReference>
<dbReference type="GO" id="GO:0030915">
    <property type="term" value="C:Smc5-Smc6 complex"/>
    <property type="evidence" value="ECO:0007669"/>
    <property type="project" value="UniProtKB-UniRule"/>
</dbReference>
<dbReference type="GO" id="GO:0006310">
    <property type="term" value="P:DNA recombination"/>
    <property type="evidence" value="ECO:0007669"/>
    <property type="project" value="UniProtKB-UniRule"/>
</dbReference>
<feature type="region of interest" description="Disordered" evidence="8">
    <location>
        <begin position="1"/>
        <end position="63"/>
    </location>
</feature>
<evidence type="ECO:0000313" key="11">
    <source>
        <dbReference type="Proteomes" id="UP001146120"/>
    </source>
</evidence>
<dbReference type="InterPro" id="IPR014854">
    <property type="entry name" value="Nse4_C"/>
</dbReference>
<feature type="compositionally biased region" description="Basic and acidic residues" evidence="8">
    <location>
        <begin position="54"/>
        <end position="63"/>
    </location>
</feature>
<comment type="subunit">
    <text evidence="7">Component of the SMC5-SMC6 complex.</text>
</comment>
<feature type="region of interest" description="Disordered" evidence="8">
    <location>
        <begin position="217"/>
        <end position="248"/>
    </location>
</feature>
<dbReference type="Proteomes" id="UP001146120">
    <property type="component" value="Unassembled WGS sequence"/>
</dbReference>
<dbReference type="GO" id="GO:0007031">
    <property type="term" value="P:peroxisome organization"/>
    <property type="evidence" value="ECO:0007669"/>
    <property type="project" value="InterPro"/>
</dbReference>
<dbReference type="GO" id="GO:0006281">
    <property type="term" value="P:DNA repair"/>
    <property type="evidence" value="ECO:0007669"/>
    <property type="project" value="UniProtKB-UniRule"/>
</dbReference>
<organism evidence="10 11">
    <name type="scientific">Lagenidium giganteum</name>
    <dbReference type="NCBI Taxonomy" id="4803"/>
    <lineage>
        <taxon>Eukaryota</taxon>
        <taxon>Sar</taxon>
        <taxon>Stramenopiles</taxon>
        <taxon>Oomycota</taxon>
        <taxon>Peronosporomycetes</taxon>
        <taxon>Pythiales</taxon>
        <taxon>Pythiaceae</taxon>
    </lineage>
</organism>
<evidence type="ECO:0000313" key="10">
    <source>
        <dbReference type="EMBL" id="DAZ99930.1"/>
    </source>
</evidence>
<dbReference type="AlphaFoldDB" id="A0AAV2Z0I9"/>
<accession>A0AAV2Z0I9</accession>
<keyword evidence="6 7" id="KW-0539">Nucleus</keyword>
<comment type="caution">
    <text evidence="10">The sequence shown here is derived from an EMBL/GenBank/DDBJ whole genome shotgun (WGS) entry which is preliminary data.</text>
</comment>
<keyword evidence="5 7" id="KW-0234">DNA repair</keyword>
<dbReference type="GO" id="GO:0005634">
    <property type="term" value="C:nucleus"/>
    <property type="evidence" value="ECO:0007669"/>
    <property type="project" value="UniProtKB-SubCell"/>
</dbReference>
<feature type="compositionally biased region" description="Basic and acidic residues" evidence="8">
    <location>
        <begin position="1"/>
        <end position="13"/>
    </location>
</feature>
<feature type="compositionally biased region" description="Acidic residues" evidence="8">
    <location>
        <begin position="40"/>
        <end position="53"/>
    </location>
</feature>
<evidence type="ECO:0000256" key="6">
    <source>
        <dbReference type="ARBA" id="ARBA00023242"/>
    </source>
</evidence>
<comment type="subcellular location">
    <subcellularLocation>
        <location evidence="1 7">Nucleus</location>
    </subcellularLocation>
</comment>
<keyword evidence="4 7" id="KW-0233">DNA recombination</keyword>
<keyword evidence="11" id="KW-1185">Reference proteome</keyword>
<evidence type="ECO:0000256" key="4">
    <source>
        <dbReference type="ARBA" id="ARBA00023172"/>
    </source>
</evidence>
<dbReference type="EMBL" id="DAKRPA010000073">
    <property type="protein sequence ID" value="DAZ99930.1"/>
    <property type="molecule type" value="Genomic_DNA"/>
</dbReference>
<evidence type="ECO:0000256" key="1">
    <source>
        <dbReference type="ARBA" id="ARBA00004123"/>
    </source>
</evidence>
<dbReference type="Pfam" id="PF22978">
    <property type="entry name" value="HAD_Pex22"/>
    <property type="match status" value="1"/>
</dbReference>
<evidence type="ECO:0000256" key="5">
    <source>
        <dbReference type="ARBA" id="ARBA00023204"/>
    </source>
</evidence>
<dbReference type="InterPro" id="IPR037485">
    <property type="entry name" value="PEX22"/>
</dbReference>
<comment type="similarity">
    <text evidence="2 7">Belongs to the NSE4 family.</text>
</comment>
<feature type="domain" description="Non-structural maintenance of chromosome element 4 C-terminal" evidence="9">
    <location>
        <begin position="266"/>
        <end position="346"/>
    </location>
</feature>
<reference evidence="10" key="1">
    <citation type="submission" date="2022-11" db="EMBL/GenBank/DDBJ databases">
        <authorList>
            <person name="Morgan W.R."/>
            <person name="Tartar A."/>
        </authorList>
    </citation>
    <scope>NUCLEOTIDE SEQUENCE</scope>
    <source>
        <strain evidence="10">ARSEF 373</strain>
    </source>
</reference>
<keyword evidence="3 7" id="KW-0227">DNA damage</keyword>
<protein>
    <recommendedName>
        <fullName evidence="7">Non-structural maintenance of chromosomes element 4</fullName>
    </recommendedName>
</protein>
<dbReference type="Pfam" id="PF08743">
    <property type="entry name" value="Nse4_C"/>
    <property type="match status" value="1"/>
</dbReference>
<evidence type="ECO:0000256" key="8">
    <source>
        <dbReference type="SAM" id="MobiDB-lite"/>
    </source>
</evidence>
<dbReference type="PANTHER" id="PTHR16140">
    <property type="entry name" value="NON-STRUCTURAL MAINTENANCE OF CHROMOSOMES ELEMENT 4"/>
    <property type="match status" value="1"/>
</dbReference>
<evidence type="ECO:0000256" key="2">
    <source>
        <dbReference type="ARBA" id="ARBA00008997"/>
    </source>
</evidence>
<evidence type="ECO:0000256" key="7">
    <source>
        <dbReference type="RuleBase" id="RU365071"/>
    </source>
</evidence>
<dbReference type="InterPro" id="IPR027786">
    <property type="entry name" value="Nse4/EID"/>
</dbReference>
<proteinExistence type="inferred from homology"/>
<evidence type="ECO:0000256" key="3">
    <source>
        <dbReference type="ARBA" id="ARBA00022763"/>
    </source>
</evidence>
<comment type="function">
    <text evidence="7">Component of the SMC5-SMC6 complex, that promotes sister chromatid alignment after DNA damage and facilitates double-stranded DNA breaks (DSBs) repair via homologous recombination between sister chromatids.</text>
</comment>